<gene>
    <name evidence="2" type="ORF">COU35_00625</name>
</gene>
<comment type="caution">
    <text evidence="2">The sequence shown here is derived from an EMBL/GenBank/DDBJ whole genome shotgun (WGS) entry which is preliminary data.</text>
</comment>
<organism evidence="2 3">
    <name type="scientific">Candidatus Magasanikbacteria bacterium CG10_big_fil_rev_8_21_14_0_10_47_10</name>
    <dbReference type="NCBI Taxonomy" id="1974652"/>
    <lineage>
        <taxon>Bacteria</taxon>
        <taxon>Candidatus Magasanikiibacteriota</taxon>
    </lineage>
</organism>
<name>A0A2H0TRJ4_9BACT</name>
<evidence type="ECO:0000313" key="2">
    <source>
        <dbReference type="EMBL" id="PIR74768.1"/>
    </source>
</evidence>
<evidence type="ECO:0000313" key="3">
    <source>
        <dbReference type="Proteomes" id="UP000230154"/>
    </source>
</evidence>
<dbReference type="AlphaFoldDB" id="A0A2H0TRJ4"/>
<sequence length="365" mass="40873">MRTDRSLYLGIFVLGLAAGAAGTFWLHGSGGAVPDGVDGMASGRQVLFNQHIIEDVRSNEMALDDPLTVFGFVFSHLPPQVQVYPTENYYYFTFWANGQEIHGNMRLDAADRDEGLLSFGYFGQHGNPEQAHDLEATSQFRQLGSSDGVQVERLADLAYAVTYRGKRVVFALHDVPQTLPEGLPLAEGERFIARTFDESGWQLVLVYDEQQPAFRFLLDPTASKPDVLTPLADRIVVGRLSGFAFFEDSLRRHILFGVNIYNIRMNNYFDGPFDQLADNFVRSTTLQSALEAAYPTTRGHINARGVFVNEQGERENTRVAITPYAIYSSAVELQQFTSACRQQSDGIERELVRCLTYDDKQGRAQ</sequence>
<keyword evidence="1" id="KW-0812">Transmembrane</keyword>
<feature type="transmembrane region" description="Helical" evidence="1">
    <location>
        <begin position="7"/>
        <end position="26"/>
    </location>
</feature>
<keyword evidence="1" id="KW-0472">Membrane</keyword>
<keyword evidence="1" id="KW-1133">Transmembrane helix</keyword>
<evidence type="ECO:0000256" key="1">
    <source>
        <dbReference type="SAM" id="Phobius"/>
    </source>
</evidence>
<protein>
    <submittedName>
        <fullName evidence="2">Uncharacterized protein</fullName>
    </submittedName>
</protein>
<proteinExistence type="predicted"/>
<dbReference type="EMBL" id="PFCB01000006">
    <property type="protein sequence ID" value="PIR74768.1"/>
    <property type="molecule type" value="Genomic_DNA"/>
</dbReference>
<reference evidence="3" key="1">
    <citation type="submission" date="2017-09" db="EMBL/GenBank/DDBJ databases">
        <title>Depth-based differentiation of microbial function through sediment-hosted aquifers and enrichment of novel symbionts in the deep terrestrial subsurface.</title>
        <authorList>
            <person name="Probst A.J."/>
            <person name="Ladd B."/>
            <person name="Jarett J.K."/>
            <person name="Geller-Mcgrath D.E."/>
            <person name="Sieber C.M.K."/>
            <person name="Emerson J.B."/>
            <person name="Anantharaman K."/>
            <person name="Thomas B.C."/>
            <person name="Malmstrom R."/>
            <person name="Stieglmeier M."/>
            <person name="Klingl A."/>
            <person name="Woyke T."/>
            <person name="Ryan C.M."/>
            <person name="Banfield J.F."/>
        </authorList>
    </citation>
    <scope>NUCLEOTIDE SEQUENCE [LARGE SCALE GENOMIC DNA]</scope>
</reference>
<dbReference type="Proteomes" id="UP000230154">
    <property type="component" value="Unassembled WGS sequence"/>
</dbReference>
<accession>A0A2H0TRJ4</accession>